<sequence>MCNAPDCDHAKPRSRNWAGAYRKTPGRLLGMGFIRLYQLSLSGFVGNSCRHIPTCSEYGYEAIARHGFWAGGWLTLFRVARCGPGGTSGLDPVCENLQKRQVWWAPWSYWSRAGRKTE</sequence>
<dbReference type="SMART" id="SM01234">
    <property type="entry name" value="Haemolytic"/>
    <property type="match status" value="1"/>
</dbReference>
<keyword evidence="1" id="KW-0997">Cell inner membrane</keyword>
<dbReference type="NCBIfam" id="TIGR00278">
    <property type="entry name" value="membrane protein insertion efficiency factor YidD"/>
    <property type="match status" value="1"/>
</dbReference>
<dbReference type="GO" id="GO:0005886">
    <property type="term" value="C:plasma membrane"/>
    <property type="evidence" value="ECO:0007669"/>
    <property type="project" value="UniProtKB-SubCell"/>
</dbReference>
<comment type="similarity">
    <text evidence="1">Belongs to the UPF0161 family.</text>
</comment>
<dbReference type="PANTHER" id="PTHR33383:SF1">
    <property type="entry name" value="MEMBRANE PROTEIN INSERTION EFFICIENCY FACTOR-RELATED"/>
    <property type="match status" value="1"/>
</dbReference>
<evidence type="ECO:0000256" key="1">
    <source>
        <dbReference type="HAMAP-Rule" id="MF_00386"/>
    </source>
</evidence>
<dbReference type="OrthoDB" id="9801753at2"/>
<dbReference type="Proteomes" id="UP000035017">
    <property type="component" value="Unassembled WGS sequence"/>
</dbReference>
<dbReference type="AlphaFoldDB" id="A0A0D0KHM0"/>
<comment type="caution">
    <text evidence="2">The sequence shown here is derived from an EMBL/GenBank/DDBJ whole genome shotgun (WGS) entry which is preliminary data.</text>
</comment>
<proteinExistence type="inferred from homology"/>
<protein>
    <recommendedName>
        <fullName evidence="1">Putative membrane protein insertion efficiency factor</fullName>
    </recommendedName>
</protein>
<dbReference type="EMBL" id="JXQV01000030">
    <property type="protein sequence ID" value="KIP98848.1"/>
    <property type="molecule type" value="Genomic_DNA"/>
</dbReference>
<name>A0A0D0KHM0_AGRTU</name>
<gene>
    <name evidence="2" type="ORF">RU07_19125</name>
</gene>
<comment type="function">
    <text evidence="1">Could be involved in insertion of integral membrane proteins into the membrane.</text>
</comment>
<accession>A0A0D0KHM0</accession>
<evidence type="ECO:0000313" key="3">
    <source>
        <dbReference type="Proteomes" id="UP000035017"/>
    </source>
</evidence>
<comment type="subcellular location">
    <subcellularLocation>
        <location evidence="1">Cell inner membrane</location>
        <topology evidence="1">Peripheral membrane protein</topology>
        <orientation evidence="1">Cytoplasmic side</orientation>
    </subcellularLocation>
</comment>
<organism evidence="2 3">
    <name type="scientific">Agrobacterium tumefaciens</name>
    <dbReference type="NCBI Taxonomy" id="358"/>
    <lineage>
        <taxon>Bacteria</taxon>
        <taxon>Pseudomonadati</taxon>
        <taxon>Pseudomonadota</taxon>
        <taxon>Alphaproteobacteria</taxon>
        <taxon>Hyphomicrobiales</taxon>
        <taxon>Rhizobiaceae</taxon>
        <taxon>Rhizobium/Agrobacterium group</taxon>
        <taxon>Agrobacterium</taxon>
        <taxon>Agrobacterium tumefaciens complex</taxon>
    </lineage>
</organism>
<evidence type="ECO:0000313" key="2">
    <source>
        <dbReference type="EMBL" id="KIP98848.1"/>
    </source>
</evidence>
<dbReference type="Pfam" id="PF01809">
    <property type="entry name" value="YidD"/>
    <property type="match status" value="1"/>
</dbReference>
<keyword evidence="1" id="KW-1003">Cell membrane</keyword>
<dbReference type="HAMAP" id="MF_00386">
    <property type="entry name" value="UPF0161_YidD"/>
    <property type="match status" value="1"/>
</dbReference>
<reference evidence="2 3" key="1">
    <citation type="submission" date="2014-12" db="EMBL/GenBank/DDBJ databases">
        <title>16Stimator: statistical estimation of ribosomal gene copy numbers from draft genome assemblies.</title>
        <authorList>
            <person name="Perisin M.A."/>
            <person name="Vetter M."/>
            <person name="Gilbert J.A."/>
            <person name="Bergelson J."/>
        </authorList>
    </citation>
    <scope>NUCLEOTIDE SEQUENCE [LARGE SCALE GENOMIC DNA]</scope>
    <source>
        <strain evidence="2 3">MEJ076</strain>
    </source>
</reference>
<dbReference type="PANTHER" id="PTHR33383">
    <property type="entry name" value="MEMBRANE PROTEIN INSERTION EFFICIENCY FACTOR-RELATED"/>
    <property type="match status" value="1"/>
</dbReference>
<dbReference type="InterPro" id="IPR002696">
    <property type="entry name" value="Membr_insert_effic_factor_YidD"/>
</dbReference>
<keyword evidence="1" id="KW-0472">Membrane</keyword>